<organism evidence="2 3">
    <name type="scientific">Microdochium trichocladiopsis</name>
    <dbReference type="NCBI Taxonomy" id="1682393"/>
    <lineage>
        <taxon>Eukaryota</taxon>
        <taxon>Fungi</taxon>
        <taxon>Dikarya</taxon>
        <taxon>Ascomycota</taxon>
        <taxon>Pezizomycotina</taxon>
        <taxon>Sordariomycetes</taxon>
        <taxon>Xylariomycetidae</taxon>
        <taxon>Xylariales</taxon>
        <taxon>Microdochiaceae</taxon>
        <taxon>Microdochium</taxon>
    </lineage>
</organism>
<dbReference type="EMBL" id="JAGTJQ010000001">
    <property type="protein sequence ID" value="KAH7041312.1"/>
    <property type="molecule type" value="Genomic_DNA"/>
</dbReference>
<dbReference type="OrthoDB" id="10250441at2759"/>
<evidence type="ECO:0000313" key="2">
    <source>
        <dbReference type="EMBL" id="KAH7041312.1"/>
    </source>
</evidence>
<feature type="region of interest" description="Disordered" evidence="1">
    <location>
        <begin position="89"/>
        <end position="235"/>
    </location>
</feature>
<feature type="compositionally biased region" description="Polar residues" evidence="1">
    <location>
        <begin position="629"/>
        <end position="643"/>
    </location>
</feature>
<proteinExistence type="predicted"/>
<feature type="compositionally biased region" description="Low complexity" evidence="1">
    <location>
        <begin position="185"/>
        <end position="196"/>
    </location>
</feature>
<dbReference type="GeneID" id="70178756"/>
<feature type="region of interest" description="Disordered" evidence="1">
    <location>
        <begin position="612"/>
        <end position="689"/>
    </location>
</feature>
<reference evidence="2" key="1">
    <citation type="journal article" date="2021" name="Nat. Commun.">
        <title>Genetic determinants of endophytism in the Arabidopsis root mycobiome.</title>
        <authorList>
            <person name="Mesny F."/>
            <person name="Miyauchi S."/>
            <person name="Thiergart T."/>
            <person name="Pickel B."/>
            <person name="Atanasova L."/>
            <person name="Karlsson M."/>
            <person name="Huettel B."/>
            <person name="Barry K.W."/>
            <person name="Haridas S."/>
            <person name="Chen C."/>
            <person name="Bauer D."/>
            <person name="Andreopoulos W."/>
            <person name="Pangilinan J."/>
            <person name="LaButti K."/>
            <person name="Riley R."/>
            <person name="Lipzen A."/>
            <person name="Clum A."/>
            <person name="Drula E."/>
            <person name="Henrissat B."/>
            <person name="Kohler A."/>
            <person name="Grigoriev I.V."/>
            <person name="Martin F.M."/>
            <person name="Hacquard S."/>
        </authorList>
    </citation>
    <scope>NUCLEOTIDE SEQUENCE</scope>
    <source>
        <strain evidence="2">MPI-CAGE-CH-0230</strain>
    </source>
</reference>
<dbReference type="PANTHER" id="PTHR11440">
    <property type="entry name" value="LECITHIN-CHOLESTEROL ACYLTRANSFERASE-RELATED"/>
    <property type="match status" value="1"/>
</dbReference>
<protein>
    <submittedName>
        <fullName evidence="2">Uncharacterized protein</fullName>
    </submittedName>
</protein>
<dbReference type="Gene3D" id="3.40.50.1820">
    <property type="entry name" value="alpha/beta hydrolase"/>
    <property type="match status" value="1"/>
</dbReference>
<feature type="region of interest" description="Disordered" evidence="1">
    <location>
        <begin position="1"/>
        <end position="47"/>
    </location>
</feature>
<feature type="compositionally biased region" description="Polar residues" evidence="1">
    <location>
        <begin position="667"/>
        <end position="676"/>
    </location>
</feature>
<dbReference type="Proteomes" id="UP000756346">
    <property type="component" value="Unassembled WGS sequence"/>
</dbReference>
<dbReference type="SUPFAM" id="SSF53474">
    <property type="entry name" value="alpha/beta-Hydrolases"/>
    <property type="match status" value="1"/>
</dbReference>
<accession>A0A9P8YGJ4</accession>
<evidence type="ECO:0000313" key="3">
    <source>
        <dbReference type="Proteomes" id="UP000756346"/>
    </source>
</evidence>
<dbReference type="AlphaFoldDB" id="A0A9P8YGJ4"/>
<feature type="compositionally biased region" description="Polar residues" evidence="1">
    <location>
        <begin position="105"/>
        <end position="122"/>
    </location>
</feature>
<feature type="compositionally biased region" description="Basic and acidic residues" evidence="1">
    <location>
        <begin position="679"/>
        <end position="689"/>
    </location>
</feature>
<feature type="compositionally biased region" description="Basic and acidic residues" evidence="1">
    <location>
        <begin position="646"/>
        <end position="658"/>
    </location>
</feature>
<dbReference type="InterPro" id="IPR029058">
    <property type="entry name" value="AB_hydrolase_fold"/>
</dbReference>
<keyword evidence="3" id="KW-1185">Reference proteome</keyword>
<feature type="compositionally biased region" description="Basic and acidic residues" evidence="1">
    <location>
        <begin position="91"/>
        <end position="103"/>
    </location>
</feature>
<name>A0A9P8YGJ4_9PEZI</name>
<sequence>MESTNVQLAHQHVTAIPVPSYTAQESRPDDASPSSDSNLEEEPLYIDHEGAQSIIQPAISRAATRLTSPATPAAEKKAALDYTSISFGDDDGIHAGREDHPTHTPEFQPSTLHAQSQDQSPILQPEHKTQQAISPRFPSLKDFVSQDDTGSKSSLSIVFGNGKTTRHRRSSSGGAETFRRLREALPSLPRPSFFSSQGSPRFSAAPLQSPSLATSKTNSPVAQLTAPEPATDSVDAAFPLPTRLSSHAVRPKAPRRSTSDESMLYHSMSRVSSLGDDSRWHDVREMKNNRFKAITDSWDKPTFKLPNIPNMIPETLKRNSMLNWDSSQATLTESPHGKDIPDLAGSPPKDIHLSELDRALESLTGDIVIMGGYRGSVLRSARTNRQVWVPVKVGLNMRKVNLEVGLDPEDEEQMENTIYPDGMLKNIGPVDISKRLFKRLRSCDNAKSGKLRIWDYGYDWRLSPAILSRKLLQFLKNLPSNRPGVKPEAKGATIIAHSLGGLITRHAVNQNPDLFAGVIFAGTPQRCINILGPLRNGDAVLLNEKVLTAQVNFSLRTSFALLPDDGFCFVNKTTGEEYKVDFFDPSDWARYCWSPCVGTPLPVARGRTSTLGSLRDFSGRLPSPLRNRGYSTGNDSRPQQGTVRESLADAGRKAEVTNDRTLAPQMGTLNDNSSTARHQHQEAQAHASHDPEFHVRNMKYLTRTLAEVKQFRSETAFIPEHAARNAYPPLAVIYGKEVPTVYAAHVTSREAIARTDAYDNLLFQSGDGVVLAREAMLPPGYDLVKGGRISTDRGHITMLGDMDAVGRALQAIIRGRAKGIGLGKSPLAV</sequence>
<evidence type="ECO:0000256" key="1">
    <source>
        <dbReference type="SAM" id="MobiDB-lite"/>
    </source>
</evidence>
<feature type="compositionally biased region" description="Polar residues" evidence="1">
    <location>
        <begin position="206"/>
        <end position="222"/>
    </location>
</feature>
<gene>
    <name evidence="2" type="ORF">B0I36DRAFT_233163</name>
</gene>
<feature type="compositionally biased region" description="Polar residues" evidence="1">
    <location>
        <begin position="146"/>
        <end position="156"/>
    </location>
</feature>
<comment type="caution">
    <text evidence="2">The sequence shown here is derived from an EMBL/GenBank/DDBJ whole genome shotgun (WGS) entry which is preliminary data.</text>
</comment>
<dbReference type="RefSeq" id="XP_046019367.1">
    <property type="nucleotide sequence ID" value="XM_046149210.1"/>
</dbReference>